<dbReference type="STRING" id="1317117.ATO7_08042"/>
<dbReference type="InterPro" id="IPR052565">
    <property type="entry name" value="Glutaredoxin-like_YDR286C"/>
</dbReference>
<sequence>MAQAQLILYSRPACTLCEHLEDQLHEHFAGRFQLDWRDVDRDPEARSLHAQRIPVLTTSAGEEICVGTFDAQSVARALERLEGPVGPV</sequence>
<dbReference type="EMBL" id="AQQV01000002">
    <property type="protein sequence ID" value="ORE86974.1"/>
    <property type="molecule type" value="Genomic_DNA"/>
</dbReference>
<keyword evidence="2" id="KW-1185">Reference proteome</keyword>
<comment type="caution">
    <text evidence="1">The sequence shown here is derived from an EMBL/GenBank/DDBJ whole genome shotgun (WGS) entry which is preliminary data.</text>
</comment>
<dbReference type="InterPro" id="IPR008554">
    <property type="entry name" value="Glutaredoxin-like"/>
</dbReference>
<organism evidence="1 2">
    <name type="scientific">Oceanococcus atlanticus</name>
    <dbReference type="NCBI Taxonomy" id="1317117"/>
    <lineage>
        <taxon>Bacteria</taxon>
        <taxon>Pseudomonadati</taxon>
        <taxon>Pseudomonadota</taxon>
        <taxon>Gammaproteobacteria</taxon>
        <taxon>Chromatiales</taxon>
        <taxon>Oceanococcaceae</taxon>
        <taxon>Oceanococcus</taxon>
    </lineage>
</organism>
<evidence type="ECO:0008006" key="3">
    <source>
        <dbReference type="Google" id="ProtNLM"/>
    </source>
</evidence>
<dbReference type="Gene3D" id="3.40.30.10">
    <property type="entry name" value="Glutaredoxin"/>
    <property type="match status" value="1"/>
</dbReference>
<dbReference type="InterPro" id="IPR036249">
    <property type="entry name" value="Thioredoxin-like_sf"/>
</dbReference>
<dbReference type="Proteomes" id="UP000192342">
    <property type="component" value="Unassembled WGS sequence"/>
</dbReference>
<dbReference type="Pfam" id="PF05768">
    <property type="entry name" value="Glrx-like"/>
    <property type="match status" value="1"/>
</dbReference>
<gene>
    <name evidence="1" type="ORF">ATO7_08042</name>
</gene>
<dbReference type="PANTHER" id="PTHR33558:SF1">
    <property type="entry name" value="GLUTAREDOXIN-LIKE PROTEIN C5ORF63 HOMOLOG"/>
    <property type="match status" value="1"/>
</dbReference>
<dbReference type="PANTHER" id="PTHR33558">
    <property type="entry name" value="GLUTAREDOXIN-LIKE PROTEIN C5ORF63 HOMOLOG"/>
    <property type="match status" value="1"/>
</dbReference>
<accession>A0A1Y1SE50</accession>
<reference evidence="1 2" key="1">
    <citation type="submission" date="2013-04" db="EMBL/GenBank/DDBJ databases">
        <title>Oceanococcus atlanticus 22II-S10r2 Genome Sequencing.</title>
        <authorList>
            <person name="Lai Q."/>
            <person name="Li G."/>
            <person name="Shao Z."/>
        </authorList>
    </citation>
    <scope>NUCLEOTIDE SEQUENCE [LARGE SCALE GENOMIC DNA]</scope>
    <source>
        <strain evidence="1 2">22II-S10r2</strain>
    </source>
</reference>
<proteinExistence type="predicted"/>
<protein>
    <recommendedName>
        <fullName evidence="3">Glutaredoxin</fullName>
    </recommendedName>
</protein>
<dbReference type="SUPFAM" id="SSF52833">
    <property type="entry name" value="Thioredoxin-like"/>
    <property type="match status" value="1"/>
</dbReference>
<name>A0A1Y1SE50_9GAMM</name>
<evidence type="ECO:0000313" key="2">
    <source>
        <dbReference type="Proteomes" id="UP000192342"/>
    </source>
</evidence>
<dbReference type="RefSeq" id="WP_083561184.1">
    <property type="nucleotide sequence ID" value="NZ_AQQV01000002.1"/>
</dbReference>
<dbReference type="OrthoDB" id="8537427at2"/>
<dbReference type="AlphaFoldDB" id="A0A1Y1SE50"/>
<evidence type="ECO:0000313" key="1">
    <source>
        <dbReference type="EMBL" id="ORE86974.1"/>
    </source>
</evidence>